<dbReference type="InParanoid" id="A0A401G576"/>
<dbReference type="Proteomes" id="UP000287166">
    <property type="component" value="Unassembled WGS sequence"/>
</dbReference>
<dbReference type="SMART" id="SM00257">
    <property type="entry name" value="LysM"/>
    <property type="match status" value="1"/>
</dbReference>
<evidence type="ECO:0000313" key="4">
    <source>
        <dbReference type="EMBL" id="GBE77312.1"/>
    </source>
</evidence>
<accession>A0A401G576</accession>
<protein>
    <recommendedName>
        <fullName evidence="3">LysM domain-containing protein</fullName>
    </recommendedName>
</protein>
<proteinExistence type="predicted"/>
<feature type="region of interest" description="Disordered" evidence="1">
    <location>
        <begin position="62"/>
        <end position="98"/>
    </location>
</feature>
<keyword evidence="5" id="KW-1185">Reference proteome</keyword>
<comment type="caution">
    <text evidence="4">The sequence shown here is derived from an EMBL/GenBank/DDBJ whole genome shotgun (WGS) entry which is preliminary data.</text>
</comment>
<reference evidence="4 5" key="1">
    <citation type="journal article" date="2018" name="Sci. Rep.">
        <title>Genome sequence of the cauliflower mushroom Sparassis crispa (Hanabiratake) and its association with beneficial usage.</title>
        <authorList>
            <person name="Kiyama R."/>
            <person name="Furutani Y."/>
            <person name="Kawaguchi K."/>
            <person name="Nakanishi T."/>
        </authorList>
    </citation>
    <scope>NUCLEOTIDE SEQUENCE [LARGE SCALE GENOMIC DNA]</scope>
</reference>
<dbReference type="AlphaFoldDB" id="A0A401G576"/>
<dbReference type="STRING" id="139825.A0A401G576"/>
<keyword evidence="2" id="KW-1133">Transmembrane helix</keyword>
<dbReference type="InterPro" id="IPR018392">
    <property type="entry name" value="LysM"/>
</dbReference>
<evidence type="ECO:0000256" key="2">
    <source>
        <dbReference type="SAM" id="Phobius"/>
    </source>
</evidence>
<keyword evidence="2" id="KW-0472">Membrane</keyword>
<dbReference type="Pfam" id="PF01476">
    <property type="entry name" value="LysM"/>
    <property type="match status" value="1"/>
</dbReference>
<organism evidence="4 5">
    <name type="scientific">Sparassis crispa</name>
    <dbReference type="NCBI Taxonomy" id="139825"/>
    <lineage>
        <taxon>Eukaryota</taxon>
        <taxon>Fungi</taxon>
        <taxon>Dikarya</taxon>
        <taxon>Basidiomycota</taxon>
        <taxon>Agaricomycotina</taxon>
        <taxon>Agaricomycetes</taxon>
        <taxon>Polyporales</taxon>
        <taxon>Sparassidaceae</taxon>
        <taxon>Sparassis</taxon>
    </lineage>
</organism>
<dbReference type="CDD" id="cd00118">
    <property type="entry name" value="LysM"/>
    <property type="match status" value="1"/>
</dbReference>
<dbReference type="Gene3D" id="3.10.350.10">
    <property type="entry name" value="LysM domain"/>
    <property type="match status" value="1"/>
</dbReference>
<keyword evidence="2" id="KW-0812">Transmembrane</keyword>
<feature type="domain" description="LysM" evidence="3">
    <location>
        <begin position="148"/>
        <end position="192"/>
    </location>
</feature>
<evidence type="ECO:0000313" key="5">
    <source>
        <dbReference type="Proteomes" id="UP000287166"/>
    </source>
</evidence>
<dbReference type="EMBL" id="BFAD01000001">
    <property type="protein sequence ID" value="GBE77312.1"/>
    <property type="molecule type" value="Genomic_DNA"/>
</dbReference>
<evidence type="ECO:0000256" key="1">
    <source>
        <dbReference type="SAM" id="MobiDB-lite"/>
    </source>
</evidence>
<name>A0A401G576_9APHY</name>
<dbReference type="RefSeq" id="XP_027608225.1">
    <property type="nucleotide sequence ID" value="XM_027752424.1"/>
</dbReference>
<dbReference type="PROSITE" id="PS51782">
    <property type="entry name" value="LYSM"/>
    <property type="match status" value="1"/>
</dbReference>
<sequence>MGRWTQYDEDDYRLPEGMKRVGYDADSGKYYFRDQDGTLWEGAEGAEYGEMKRVSNAPIAIAAPSGSEDDENDLEAAPGRGDGYLPLSTSPDQAASAGQGLNTSAYRMLFPFILLVAVVLLLVIRLVHSPSAPEPDPPEVKLCPGSSDAFRVRAGDTCWGLSQARGVSVDKLLEENPGLDCDKLMPGQTICLPDNVPSSAS</sequence>
<dbReference type="OrthoDB" id="2107166at2759"/>
<evidence type="ECO:0000259" key="3">
    <source>
        <dbReference type="PROSITE" id="PS51782"/>
    </source>
</evidence>
<feature type="transmembrane region" description="Helical" evidence="2">
    <location>
        <begin position="109"/>
        <end position="128"/>
    </location>
</feature>
<dbReference type="InterPro" id="IPR036779">
    <property type="entry name" value="LysM_dom_sf"/>
</dbReference>
<gene>
    <name evidence="4" type="ORF">SCP_0101850</name>
</gene>
<dbReference type="SUPFAM" id="SSF54106">
    <property type="entry name" value="LysM domain"/>
    <property type="match status" value="1"/>
</dbReference>
<dbReference type="GeneID" id="38774229"/>